<protein>
    <submittedName>
        <fullName evidence="1">Uncharacterized protein</fullName>
    </submittedName>
</protein>
<reference evidence="1" key="1">
    <citation type="submission" date="2020-05" db="EMBL/GenBank/DDBJ databases">
        <title>Large-scale comparative analyses of tick genomes elucidate their genetic diversity and vector capacities.</title>
        <authorList>
            <person name="Jia N."/>
            <person name="Wang J."/>
            <person name="Shi W."/>
            <person name="Du L."/>
            <person name="Sun Y."/>
            <person name="Zhan W."/>
            <person name="Jiang J."/>
            <person name="Wang Q."/>
            <person name="Zhang B."/>
            <person name="Ji P."/>
            <person name="Sakyi L.B."/>
            <person name="Cui X."/>
            <person name="Yuan T."/>
            <person name="Jiang B."/>
            <person name="Yang W."/>
            <person name="Lam T.T.-Y."/>
            <person name="Chang Q."/>
            <person name="Ding S."/>
            <person name="Wang X."/>
            <person name="Zhu J."/>
            <person name="Ruan X."/>
            <person name="Zhao L."/>
            <person name="Wei J."/>
            <person name="Que T."/>
            <person name="Du C."/>
            <person name="Cheng J."/>
            <person name="Dai P."/>
            <person name="Han X."/>
            <person name="Huang E."/>
            <person name="Gao Y."/>
            <person name="Liu J."/>
            <person name="Shao H."/>
            <person name="Ye R."/>
            <person name="Li L."/>
            <person name="Wei W."/>
            <person name="Wang X."/>
            <person name="Wang C."/>
            <person name="Yang T."/>
            <person name="Huo Q."/>
            <person name="Li W."/>
            <person name="Guo W."/>
            <person name="Chen H."/>
            <person name="Zhou L."/>
            <person name="Ni X."/>
            <person name="Tian J."/>
            <person name="Zhou Y."/>
            <person name="Sheng Y."/>
            <person name="Liu T."/>
            <person name="Pan Y."/>
            <person name="Xia L."/>
            <person name="Li J."/>
            <person name="Zhao F."/>
            <person name="Cao W."/>
        </authorList>
    </citation>
    <scope>NUCLEOTIDE SEQUENCE</scope>
    <source>
        <strain evidence="1">Hyas-2018</strain>
    </source>
</reference>
<evidence type="ECO:0000313" key="2">
    <source>
        <dbReference type="Proteomes" id="UP000821845"/>
    </source>
</evidence>
<sequence>MGWTKRRRGWTTTKELLVLPLLTVSPDRCDHEGLRNEQTDSYPPVEQGRSGISDVCEEEVQKWMCIDLVNSDSAMVSGPRVTDFPTVPDVKYEKLSQTISRVTHVYSEGYELMVPPNATIQVTCSQVKVQSPTFNCSHDYLMINSARFCNNNFPQAPFTFTSGNPGSQESMIVLKTANPKRAAYSCQLQVVRRYPKRVIDLIKHVEFTLDVSGSAYRQETDFVILAPKKSFVVMSCPVFDVSDYWPCKQSYVTIELQRYCHFPTAHKVEIEIPPTGTASIAVKLASSPNDRVQCVLHRIAGKKTACVESPNTPTYVGAPEQRAQICINMVASPIVKIVSPFRDEMETEMDMTVRYEVMSVPHMVHYLWCSDFRLDTDCSKERLHWFNYNDRLCGHSRPRDFTYSYGSVVDKATYSLTYRKQRGVRQGHFSCFLYREPQTKGTYTLDLFSKNSATIEKHPSKRIFPHDSQVITYYVLAPPDSEVIVTCSAFNIQSGQDCSQSYLKINDRQYCNSNVPGRQRLELTYNYATITFRDGKDASNSFKCTFERGSSTDKCAFEKMPPSTTMPPWETISTTVSAVTEYPSFPEEGVTTVPSATTLITPFTEETVPWYTVGSTTPHTLKHTPSFTPEGGETFSETPFPEVSTENPEEVSLFPQQQGTRPSLPGASISATTEVELPPEAASPSTGLVPAISQTVSAAEFPSAPSVPQHGPSYTLPPEVSAFPTTQVSSPQGASPTPNTGLPSRPAGVSVPETLPPGISAFPSSEMPLPSGVPSEEGAIVPTISIAATEPETATGAPTSTAEEVTATPPYGVSVGPTTEISLPTGVSGRPSFVPSASVGVSLPGTVTPFLPIETQKGITATLPSPTQPTAIVPSVSVGVSVPSVSEGVSVPLTEPGSSQTLPQGELPTSFPSGPSGLPATEVPTPSGIPSHSTVMVPSVSLSVSVPATEPVGPETLPHGELTTTFPSGPSGTGPTGISVPSGVQGQTTPIVPSLSMGVSVTETSSGPTFPHGELTPFPSGPPGTRTTEPRVPGVPGQPSAIVPTVSVSVTESEVEGTGSSFPQGELTTPFPAAPASVPTEIPVPFGVPGQPTSVSASLPETSTVSPGSFPISEFTAPFPPGSFIPTTEISIPSGVSGQPTAVVPSVSVGVSVPESQTSGQPSMPHGEITTPLPTGPSGIPVTQVPVSSVVPGEPTAVVPSISIGVSVPESQTSSPPSFPFSESTTPFSTGPTSIPTTELPMQSGISGEPTVVVPSMSVSVSEPGTQTGSPSFPQEDFTTQFPSSASAVPIAETMPSGVPDQPTAVIPSVSVAVSVPESQTSSPPSFPISEFPTSLQSTSLVVPTTEKTVPSGVPSQPTAVVPVVSVAVSVPESQTSSPPSFPHTEFPFLPNISGVPPGGPSEPTGPIPSVSQGVSMPESQTSSPPPFPPSEFTSLPLAPSVVPTTEKTMPAGITGQPPALVPSLPAGISVPESQTSSPPSFPYSEFTTPFRPGFSGAPTEVPIVPSGPGEPTDVVPFVPIGVSVPEGSQTGNPPSFPLSEFPTQLPSAPSVIPTTEKTVPSGVQGQPTALVPSISVGVSVPESQTSSTSPVPHSEFTTMFPTGPSGVPTEVSVPSGIPGEPTTVVPSVIANSFPSIPSAIPTSELPAKSGVPGQPTVTIPSVSVNVSLPEIGTSESSLPNGELTTALPPGFSVLPTTEVSLPSGIPGIPTTVVPSISPGVSGPQGETTGFSPTFPTGESNVLTPEVSPSGTPSQPVFPPSFPSSPSTEVSLPSGASTLAPAVSLGASVPEGVTQPTFPGEEASGTGAPLPTTQFFEAPSVSSFQTTVSVPSMSAAVSVPQTPPSSPPSPGMTGTFPSAMSVVPTSEVSLPRGVPGEPTAIIPSSTEGAFPPGSSNPSWFIKSEQIGSTFPSGGSVVPTTEVSLPSGVTGLPSVEVPSFTVAVSEPEEPISTAAPLTVETRTLPSGSIASETMPESPAPLPSTFPHGTPGLLTTPPSVPFGPSSVPSGAHYTPTPPSVPFGPSSFASGASPTPLGEINVQTETGTLAPSAELHETSQTSIPSSEFTTNVAFPSGVPPSPVVAVSEATVAVSPPSEFVPNATTIGSHDAFTIILLALKDLKASCKYLAPSERIKVAYEVAHYLKSHGTRIAHDVVVKAVGVFLCAVDHKDIITKLLSENTYMISISESVASELSCPDMEHLIHLLYADRNRTKIEESPCAGILCEEVPENVMDTIDMLVDRYFPQKAHEKKWLMLDIAKALNLQPEEDEEGDEMVYYKMGDYDVFLEELREPTISDEEKALLFGKFFAEVRKVAKAERKLRLDDLEEVWKMGGGKLPQPAVRSFIALLKLVHSKRISLKTEERIRLLKLALQCDNHECTKLSSSDIHNLIFALCNVGIRDGFGLPKDLKSQVTKFILTLKDNYIDSISIRRWKRSSSLLKPRSHDYLSASSPSELRYLKDWLQKPMLLGQNKGLLKNTGRSNDPPSGGKGSVLSQLYNAYVNEKRPDIKTVLAERLLDTYNDSFKHLGPEVEDTEKFVLSVVQQLPSTSSRHNDLVLGILEQCIRRGNPCLNISSSESVAPLKVILQNMSLKQSPNFVPTLSHDLFSAAKKARTHVDLSWLTNSGAASKTSQTRVPHVLQVPSRASTLS</sequence>
<dbReference type="EMBL" id="CM023489">
    <property type="protein sequence ID" value="KAH6922803.1"/>
    <property type="molecule type" value="Genomic_DNA"/>
</dbReference>
<dbReference type="Proteomes" id="UP000821845">
    <property type="component" value="Chromosome 9"/>
</dbReference>
<comment type="caution">
    <text evidence="1">The sequence shown here is derived from an EMBL/GenBank/DDBJ whole genome shotgun (WGS) entry which is preliminary data.</text>
</comment>
<name>A0ACB7RN51_HYAAI</name>
<organism evidence="1 2">
    <name type="scientific">Hyalomma asiaticum</name>
    <name type="common">Tick</name>
    <dbReference type="NCBI Taxonomy" id="266040"/>
    <lineage>
        <taxon>Eukaryota</taxon>
        <taxon>Metazoa</taxon>
        <taxon>Ecdysozoa</taxon>
        <taxon>Arthropoda</taxon>
        <taxon>Chelicerata</taxon>
        <taxon>Arachnida</taxon>
        <taxon>Acari</taxon>
        <taxon>Parasitiformes</taxon>
        <taxon>Ixodida</taxon>
        <taxon>Ixodoidea</taxon>
        <taxon>Ixodidae</taxon>
        <taxon>Hyalomminae</taxon>
        <taxon>Hyalomma</taxon>
    </lineage>
</organism>
<accession>A0ACB7RN51</accession>
<proteinExistence type="predicted"/>
<evidence type="ECO:0000313" key="1">
    <source>
        <dbReference type="EMBL" id="KAH6922803.1"/>
    </source>
</evidence>
<keyword evidence="2" id="KW-1185">Reference proteome</keyword>
<gene>
    <name evidence="1" type="ORF">HPB50_019308</name>
</gene>